<protein>
    <submittedName>
        <fullName evidence="9">Carbon starvation protein</fullName>
    </submittedName>
</protein>
<evidence type="ECO:0000313" key="10">
    <source>
        <dbReference type="Proteomes" id="UP000193944"/>
    </source>
</evidence>
<evidence type="ECO:0000256" key="6">
    <source>
        <dbReference type="SAM" id="MobiDB-lite"/>
    </source>
</evidence>
<sequence length="613" mass="66347">MNALLLLVICVIILALGYIFYGGWIEKTWNVREGEEEDTPAHTMEDGVDYVPAKAPVLMGHHFSSIAGAGPITGPIGAAMFGWLPVTLWVLIGGIFFGGVHDYGALYASICHKGQSIGEIISANMSRRAKRLFITFSYLTLILVVAAFSSIVGSSFGVKYGKDGKIVQAATETNAAVAMVSILFIVIAVIFGFVVKRFRTPMFLSTIIGIIGIVLCLFIGMNFHPIYLSESTWMYFVGIYIAIASVTPVWILLQPRDYLSSFLLYFMIITAFVGIIGAHPSMDAFPAVTGFAVEDKNGKQLIFPILFTTVACGAISGFHSLVSSGTTSKQLNKKKEAKPIAYGGMLLECVVAVLTLCAIGFAKSYNKTVGENEQLTSATAIFAGGISKMVAEIPGCAGLETSLNTLLVVTYSAFCLTSLDTATRLARFMFQEFWLEPGQTAKDVKEGWKKIMVNPYVATLITVVLGVALGLTGYQKIWGLFGAANQLLAGIGLLAVSTWLGNVGKKNSMILVPMVFMMIVTICSLVLTVKNQISIVVNKKNEDWGPYAQIILGSLLVILSIVLVIEGVQTLLGKNKKQQSKKNDVETVIKQEEQKDIKPKEEAKPEEIDIASN</sequence>
<proteinExistence type="predicted"/>
<evidence type="ECO:0000313" key="9">
    <source>
        <dbReference type="EMBL" id="ORX77813.1"/>
    </source>
</evidence>
<evidence type="ECO:0000256" key="3">
    <source>
        <dbReference type="ARBA" id="ARBA00022692"/>
    </source>
</evidence>
<dbReference type="PANTHER" id="PTHR30252">
    <property type="entry name" value="INNER MEMBRANE PEPTIDE TRANSPORTER"/>
    <property type="match status" value="1"/>
</dbReference>
<feature type="transmembrane region" description="Helical" evidence="7">
    <location>
        <begin position="88"/>
        <end position="111"/>
    </location>
</feature>
<dbReference type="InterPro" id="IPR003706">
    <property type="entry name" value="CstA_N"/>
</dbReference>
<evidence type="ECO:0000256" key="7">
    <source>
        <dbReference type="SAM" id="Phobius"/>
    </source>
</evidence>
<feature type="region of interest" description="Disordered" evidence="6">
    <location>
        <begin position="590"/>
        <end position="613"/>
    </location>
</feature>
<keyword evidence="2" id="KW-1003">Cell membrane</keyword>
<comment type="caution">
    <text evidence="9">The sequence shown here is derived from an EMBL/GenBank/DDBJ whole genome shotgun (WGS) entry which is preliminary data.</text>
</comment>
<gene>
    <name evidence="9" type="ORF">BCR32DRAFT_328764</name>
</gene>
<dbReference type="OrthoDB" id="2133729at2759"/>
<feature type="transmembrane region" description="Helical" evidence="7">
    <location>
        <begin position="176"/>
        <end position="195"/>
    </location>
</feature>
<name>A0A1Y1WWD1_9FUNG</name>
<accession>A0A1Y1WWD1</accession>
<evidence type="ECO:0000256" key="5">
    <source>
        <dbReference type="ARBA" id="ARBA00023136"/>
    </source>
</evidence>
<comment type="subcellular location">
    <subcellularLocation>
        <location evidence="1">Cell membrane</location>
        <topology evidence="1">Multi-pass membrane protein</topology>
    </subcellularLocation>
</comment>
<keyword evidence="4 7" id="KW-1133">Transmembrane helix</keyword>
<evidence type="ECO:0000256" key="2">
    <source>
        <dbReference type="ARBA" id="ARBA00022475"/>
    </source>
</evidence>
<dbReference type="InterPro" id="IPR051605">
    <property type="entry name" value="CstA"/>
</dbReference>
<evidence type="ECO:0000256" key="1">
    <source>
        <dbReference type="ARBA" id="ARBA00004651"/>
    </source>
</evidence>
<feature type="transmembrane region" description="Helical" evidence="7">
    <location>
        <begin position="547"/>
        <end position="572"/>
    </location>
</feature>
<feature type="transmembrane region" description="Helical" evidence="7">
    <location>
        <begin position="262"/>
        <end position="281"/>
    </location>
</feature>
<feature type="transmembrane region" description="Helical" evidence="7">
    <location>
        <begin position="508"/>
        <end position="527"/>
    </location>
</feature>
<dbReference type="Pfam" id="PF02554">
    <property type="entry name" value="CstA"/>
    <property type="match status" value="2"/>
</dbReference>
<reference evidence="9 10" key="1">
    <citation type="submission" date="2016-08" db="EMBL/GenBank/DDBJ databases">
        <title>A Parts List for Fungal Cellulosomes Revealed by Comparative Genomics.</title>
        <authorList>
            <consortium name="DOE Joint Genome Institute"/>
            <person name="Haitjema C.H."/>
            <person name="Gilmore S.P."/>
            <person name="Henske J.K."/>
            <person name="Solomon K.V."/>
            <person name="De Groot R."/>
            <person name="Kuo A."/>
            <person name="Mondo S.J."/>
            <person name="Salamov A.A."/>
            <person name="Labutti K."/>
            <person name="Zhao Z."/>
            <person name="Chiniquy J."/>
            <person name="Barry K."/>
            <person name="Brewer H.M."/>
            <person name="Purvine S.O."/>
            <person name="Wright A.T."/>
            <person name="Boxma B."/>
            <person name="Van Alen T."/>
            <person name="Hackstein J.H."/>
            <person name="Baker S.E."/>
            <person name="Grigoriev I.V."/>
            <person name="O'Malley M.A."/>
        </authorList>
    </citation>
    <scope>NUCLEOTIDE SEQUENCE [LARGE SCALE GENOMIC DNA]</scope>
    <source>
        <strain evidence="9 10">S4</strain>
    </source>
</reference>
<feature type="transmembrane region" description="Helical" evidence="7">
    <location>
        <begin position="233"/>
        <end position="253"/>
    </location>
</feature>
<dbReference type="GO" id="GO:0009267">
    <property type="term" value="P:cellular response to starvation"/>
    <property type="evidence" value="ECO:0007669"/>
    <property type="project" value="InterPro"/>
</dbReference>
<feature type="transmembrane region" description="Helical" evidence="7">
    <location>
        <begin position="132"/>
        <end position="156"/>
    </location>
</feature>
<feature type="transmembrane region" description="Helical" evidence="7">
    <location>
        <begin position="477"/>
        <end position="496"/>
    </location>
</feature>
<feature type="transmembrane region" description="Helical" evidence="7">
    <location>
        <begin position="301"/>
        <end position="322"/>
    </location>
</feature>
<dbReference type="PANTHER" id="PTHR30252:SF0">
    <property type="entry name" value="PEPTIDE TRANSPORTER CSTA"/>
    <property type="match status" value="1"/>
</dbReference>
<feature type="domain" description="CstA N-terminal" evidence="8">
    <location>
        <begin position="2"/>
        <end position="361"/>
    </location>
</feature>
<feature type="transmembrane region" description="Helical" evidence="7">
    <location>
        <begin position="342"/>
        <end position="362"/>
    </location>
</feature>
<dbReference type="AlphaFoldDB" id="A0A1Y1WWD1"/>
<feature type="transmembrane region" description="Helical" evidence="7">
    <location>
        <begin position="202"/>
        <end position="221"/>
    </location>
</feature>
<feature type="transmembrane region" description="Helical" evidence="7">
    <location>
        <begin position="451"/>
        <end position="471"/>
    </location>
</feature>
<feature type="compositionally biased region" description="Basic and acidic residues" evidence="6">
    <location>
        <begin position="590"/>
        <end position="607"/>
    </location>
</feature>
<keyword evidence="5 7" id="KW-0472">Membrane</keyword>
<keyword evidence="3 7" id="KW-0812">Transmembrane</keyword>
<feature type="domain" description="CstA N-terminal" evidence="8">
    <location>
        <begin position="365"/>
        <end position="523"/>
    </location>
</feature>
<reference evidence="9 10" key="2">
    <citation type="submission" date="2016-08" db="EMBL/GenBank/DDBJ databases">
        <title>Pervasive Adenine N6-methylation of Active Genes in Fungi.</title>
        <authorList>
            <consortium name="DOE Joint Genome Institute"/>
            <person name="Mondo S.J."/>
            <person name="Dannebaum R.O."/>
            <person name="Kuo R.C."/>
            <person name="Labutti K."/>
            <person name="Haridas S."/>
            <person name="Kuo A."/>
            <person name="Salamov A."/>
            <person name="Ahrendt S.R."/>
            <person name="Lipzen A."/>
            <person name="Sullivan W."/>
            <person name="Andreopoulos W.B."/>
            <person name="Clum A."/>
            <person name="Lindquist E."/>
            <person name="Daum C."/>
            <person name="Ramamoorthy G.K."/>
            <person name="Gryganskyi A."/>
            <person name="Culley D."/>
            <person name="Magnuson J.K."/>
            <person name="James T.Y."/>
            <person name="O'Malley M.A."/>
            <person name="Stajich J.E."/>
            <person name="Spatafora J.W."/>
            <person name="Visel A."/>
            <person name="Grigoriev I.V."/>
        </authorList>
    </citation>
    <scope>NUCLEOTIDE SEQUENCE [LARGE SCALE GENOMIC DNA]</scope>
    <source>
        <strain evidence="9 10">S4</strain>
    </source>
</reference>
<dbReference type="GO" id="GO:0005886">
    <property type="term" value="C:plasma membrane"/>
    <property type="evidence" value="ECO:0007669"/>
    <property type="project" value="UniProtKB-SubCell"/>
</dbReference>
<keyword evidence="10" id="KW-1185">Reference proteome</keyword>
<evidence type="ECO:0000256" key="4">
    <source>
        <dbReference type="ARBA" id="ARBA00022989"/>
    </source>
</evidence>
<dbReference type="Proteomes" id="UP000193944">
    <property type="component" value="Unassembled WGS sequence"/>
</dbReference>
<organism evidence="9 10">
    <name type="scientific">Anaeromyces robustus</name>
    <dbReference type="NCBI Taxonomy" id="1754192"/>
    <lineage>
        <taxon>Eukaryota</taxon>
        <taxon>Fungi</taxon>
        <taxon>Fungi incertae sedis</taxon>
        <taxon>Chytridiomycota</taxon>
        <taxon>Chytridiomycota incertae sedis</taxon>
        <taxon>Neocallimastigomycetes</taxon>
        <taxon>Neocallimastigales</taxon>
        <taxon>Neocallimastigaceae</taxon>
        <taxon>Anaeromyces</taxon>
    </lineage>
</organism>
<dbReference type="EMBL" id="MCFG01000233">
    <property type="protein sequence ID" value="ORX77813.1"/>
    <property type="molecule type" value="Genomic_DNA"/>
</dbReference>
<evidence type="ECO:0000259" key="8">
    <source>
        <dbReference type="Pfam" id="PF02554"/>
    </source>
</evidence>